<evidence type="ECO:0000256" key="5">
    <source>
        <dbReference type="ARBA" id="ARBA00022771"/>
    </source>
</evidence>
<feature type="domain" description="UBR-type" evidence="12">
    <location>
        <begin position="92"/>
        <end position="163"/>
    </location>
</feature>
<dbReference type="InterPro" id="IPR014719">
    <property type="entry name" value="Ribosomal_bL12_C/ClpS-like"/>
</dbReference>
<evidence type="ECO:0000259" key="12">
    <source>
        <dbReference type="PROSITE" id="PS51157"/>
    </source>
</evidence>
<evidence type="ECO:0000256" key="7">
    <source>
        <dbReference type="ARBA" id="ARBA00022833"/>
    </source>
</evidence>
<evidence type="ECO:0000313" key="14">
    <source>
        <dbReference type="Proteomes" id="UP000242188"/>
    </source>
</evidence>
<dbReference type="GO" id="GO:0000151">
    <property type="term" value="C:ubiquitin ligase complex"/>
    <property type="evidence" value="ECO:0007669"/>
    <property type="project" value="TreeGrafter"/>
</dbReference>
<dbReference type="GO" id="GO:0016567">
    <property type="term" value="P:protein ubiquitination"/>
    <property type="evidence" value="ECO:0007669"/>
    <property type="project" value="UniProtKB-UniRule"/>
</dbReference>
<accession>A0A210R025</accession>
<comment type="caution">
    <text evidence="13">The sequence shown here is derived from an EMBL/GenBank/DDBJ whole genome shotgun (WGS) entry which is preliminary data.</text>
</comment>
<evidence type="ECO:0000256" key="2">
    <source>
        <dbReference type="ARBA" id="ARBA00004906"/>
    </source>
</evidence>
<keyword evidence="7 10" id="KW-0862">Zinc</keyword>
<dbReference type="InterPro" id="IPR042065">
    <property type="entry name" value="E3_ELL-like"/>
</dbReference>
<dbReference type="GO" id="GO:0071596">
    <property type="term" value="P:ubiquitin-dependent protein catabolic process via the N-end rule pathway"/>
    <property type="evidence" value="ECO:0007669"/>
    <property type="project" value="UniProtKB-UniRule"/>
</dbReference>
<evidence type="ECO:0000256" key="6">
    <source>
        <dbReference type="ARBA" id="ARBA00022786"/>
    </source>
</evidence>
<reference evidence="13 14" key="1">
    <citation type="journal article" date="2017" name="Nat. Ecol. Evol.">
        <title>Scallop genome provides insights into evolution of bilaterian karyotype and development.</title>
        <authorList>
            <person name="Wang S."/>
            <person name="Zhang J."/>
            <person name="Jiao W."/>
            <person name="Li J."/>
            <person name="Xun X."/>
            <person name="Sun Y."/>
            <person name="Guo X."/>
            <person name="Huan P."/>
            <person name="Dong B."/>
            <person name="Zhang L."/>
            <person name="Hu X."/>
            <person name="Sun X."/>
            <person name="Wang J."/>
            <person name="Zhao C."/>
            <person name="Wang Y."/>
            <person name="Wang D."/>
            <person name="Huang X."/>
            <person name="Wang R."/>
            <person name="Lv J."/>
            <person name="Li Y."/>
            <person name="Zhang Z."/>
            <person name="Liu B."/>
            <person name="Lu W."/>
            <person name="Hui Y."/>
            <person name="Liang J."/>
            <person name="Zhou Z."/>
            <person name="Hou R."/>
            <person name="Li X."/>
            <person name="Liu Y."/>
            <person name="Li H."/>
            <person name="Ning X."/>
            <person name="Lin Y."/>
            <person name="Zhao L."/>
            <person name="Xing Q."/>
            <person name="Dou J."/>
            <person name="Li Y."/>
            <person name="Mao J."/>
            <person name="Guo H."/>
            <person name="Dou H."/>
            <person name="Li T."/>
            <person name="Mu C."/>
            <person name="Jiang W."/>
            <person name="Fu Q."/>
            <person name="Fu X."/>
            <person name="Miao Y."/>
            <person name="Liu J."/>
            <person name="Yu Q."/>
            <person name="Li R."/>
            <person name="Liao H."/>
            <person name="Li X."/>
            <person name="Kong Y."/>
            <person name="Jiang Z."/>
            <person name="Chourrout D."/>
            <person name="Li R."/>
            <person name="Bao Z."/>
        </authorList>
    </citation>
    <scope>NUCLEOTIDE SEQUENCE [LARGE SCALE GENOMIC DNA]</scope>
    <source>
        <strain evidence="13 14">PY_sf001</strain>
    </source>
</reference>
<dbReference type="SMART" id="SM00396">
    <property type="entry name" value="ZnF_UBR1"/>
    <property type="match status" value="1"/>
</dbReference>
<dbReference type="EC" id="2.3.2.27" evidence="10"/>
<dbReference type="InterPro" id="IPR055194">
    <property type="entry name" value="UBR1-like_WH"/>
</dbReference>
<dbReference type="Proteomes" id="UP000242188">
    <property type="component" value="Unassembled WGS sequence"/>
</dbReference>
<dbReference type="GO" id="GO:0008270">
    <property type="term" value="F:zinc ion binding"/>
    <property type="evidence" value="ECO:0007669"/>
    <property type="project" value="UniProtKB-UniRule"/>
</dbReference>
<dbReference type="Gene3D" id="3.30.1390.10">
    <property type="match status" value="1"/>
</dbReference>
<dbReference type="Pfam" id="PF02207">
    <property type="entry name" value="zf-UBR"/>
    <property type="match status" value="1"/>
</dbReference>
<keyword evidence="14" id="KW-1185">Reference proteome</keyword>
<evidence type="ECO:0000256" key="11">
    <source>
        <dbReference type="SAM" id="MobiDB-lite"/>
    </source>
</evidence>
<name>A0A210R025_MIZYE</name>
<gene>
    <name evidence="13" type="ORF">KP79_PYT10442</name>
</gene>
<dbReference type="UniPathway" id="UPA00143"/>
<feature type="compositionally biased region" description="Basic and acidic residues" evidence="11">
    <location>
        <begin position="845"/>
        <end position="858"/>
    </location>
</feature>
<dbReference type="STRING" id="6573.A0A210R025"/>
<comment type="function">
    <text evidence="10">Ubiquitin ligase protein which is a component of the N-end rule pathway. Recognizes and binds to proteins bearing specific N-terminal residues that are destabilizing according to the N-end rule, leading to their ubiquitination and subsequent degradation.</text>
</comment>
<dbReference type="InterPro" id="IPR044046">
    <property type="entry name" value="E3_ligase_UBR-like_C"/>
</dbReference>
<feature type="zinc finger region" description="UBR-type" evidence="9">
    <location>
        <begin position="92"/>
        <end position="163"/>
    </location>
</feature>
<comment type="catalytic activity">
    <reaction evidence="1 10">
        <text>S-ubiquitinyl-[E2 ubiquitin-conjugating enzyme]-L-cysteine + [acceptor protein]-L-lysine = [E2 ubiquitin-conjugating enzyme]-L-cysteine + N(6)-ubiquitinyl-[acceptor protein]-L-lysine.</text>
        <dbReference type="EC" id="2.3.2.27"/>
    </reaction>
</comment>
<evidence type="ECO:0000256" key="8">
    <source>
        <dbReference type="ARBA" id="ARBA00046341"/>
    </source>
</evidence>
<dbReference type="InterPro" id="IPR039164">
    <property type="entry name" value="UBR1-like"/>
</dbReference>
<proteinExistence type="inferred from homology"/>
<feature type="region of interest" description="Disordered" evidence="11">
    <location>
        <begin position="845"/>
        <end position="868"/>
    </location>
</feature>
<sequence length="1752" mass="199199">MMALKSNAPTRAFIQQVLVKEWLESCHKGELLSALKQHWKCYVLVVLGHGYDPAKEDRLAEKFLFRPMEYFLCNGDPEVKFKELKEKDCPAQLCGKVFKYGEPTYSCRDCANDPTCVLCIDCFQKSAHKKHRYKMSTSGGGGYCDCGDSEAWKTAPFCSNHKAKQQETSGGENPMEKLPDELTDRASALLMAVLRYTMEMLTWDQCDNLPPDLQPEGELEDSYITMLFNDEVHTYEQVIVALQRAVDCTQKEAVEFATTVDREGRSNVRSGNFSSCEKARNVIEHNTSRHGNKPLKVQVMHTIVVAHQAFALKVIQWLQTIIAKSDGLRHLFCVLSMQPQEDGQSIMEKLLLIDTQLWKVARVNNHQLIMAGVLMDLECKKQFAILFTKWYRQLMSDFTRDDHDHDVCVASLSVQIFTVTSLARMLVTEHNLLDVIMQSFLKCCEEKKNNEGKLAFDRGDRNQAFKRACYMLYDMKYALTCKPSEEEWTDKLRENFLKGLRSFLSLLKMMQSMDAVIRQTGTHLEYEPEWEGAFNLQLKQDDIIAEFINWCGQDKETLIGAYKITMEILSQCKDKPATVKHKFKTVAGFKAKCVQYDVSSQHVSIHLPLTRFMAGLHLHLEKHGLNFNSPELAMDSLTPVDLIEPPLRVLVMIAQTQANMWRRNGYGLLNQIFFYHNVKCRREMYDKDIVMLQVGASVIDSNEFLIHLLNKFNLLAWANPEYDVPGSQEDMIKQTVTLAEEFLNILIIIIGERYVEGIGNVTSEDTVQREIIHQLCISPMAHSELSKALPEDSNHETGIEQVIDQVSTFKKSASNSSGRFELKKESYQEYSKYFYHYSRAEQSKSEEAQIERKKHENEGQALPPPVPQEFKQNFQPITNLLQCDLMLYLMHLLLQRTAAKRSRSWSEGQLDRILYIIGLALLEQRRAITEGDNSFNFLSKALDDEKNIMSIMEGLVGSANLTHESTKDLLTWTLKLFLEVRKMKNDPVSMDTLDQLSSCTNQNHDETKKLKAKMAAKRRAKIMAQMSTMQKNFIKENAELFQSAEAELSRTSSDMDISDLQSGGFPVALGKKRSKVVSPVPCKGMCILCQEEQEIKHSGRAMVLAAFVQRSTVLSQCRSKVISKEDNHDYLFSPSDLTTGTYTSSCGHVMHFDCWQRFFDAVVMKERRRPIRFRSNLSYNIDQNEFLCPLCESISNTVIPVVPSLPSLIQDSNKDNVNLTFNDWLDGLHKSVQSSRKDKEDKEAKDMVAYEFEPSPLHAITKMMAESVAINFKLLWQTFQNDSTLFAQSLTDMVKKFGRDVYSFGLNVEPDDGNVRVPLIAWSSCAFTLQSIEQQLNMEEKPLFGSLSSRQSDCLASLIKFACVFSQVIPQDLVKQHCLRLLSALMPEKEKKRKDGQSLLDIDMFDYLLTLTVTLPSLYADSRVPSMSSIPTGGLGDHHTLQLVLTAHIVQIMLTCDIPSQGMMEIEADSEGEALLRIYTHIRKEAKMEGENQPQPWQLSQYLRKACLPFLRCAALLYRQITEVPAPSSLQELEDDEFEPLCRYLALPQHLSTLFESQGDIINSLVKQWCHNDNIGSQMMTASSEKVVCYPLKVNRLVTLPEDYSELINEVSSFTCPKSDGDESRAPTMCLVCGKMLCSQSYCCQADVDGTTCGAATEHTVSCGAGIGIFLRVRECQILLLAGKSKGCFVPSPYLDVYGETDQGLRRGNPLTLCRTSYKALEKLWFTHSIPETIAHNLESHSNLLTIDWQHL</sequence>
<evidence type="ECO:0000313" key="13">
    <source>
        <dbReference type="EMBL" id="OWF54344.1"/>
    </source>
</evidence>
<evidence type="ECO:0000256" key="1">
    <source>
        <dbReference type="ARBA" id="ARBA00000900"/>
    </source>
</evidence>
<dbReference type="FunFam" id="2.10.110.30:FF:000001">
    <property type="entry name" value="E3 ubiquitin-protein ligase UBR2 isoform 1"/>
    <property type="match status" value="1"/>
</dbReference>
<keyword evidence="6 10" id="KW-0833">Ubl conjugation pathway</keyword>
<dbReference type="EMBL" id="NEDP02001069">
    <property type="protein sequence ID" value="OWF54344.1"/>
    <property type="molecule type" value="Genomic_DNA"/>
</dbReference>
<dbReference type="OrthoDB" id="26387at2759"/>
<dbReference type="InterPro" id="IPR003126">
    <property type="entry name" value="Znf_UBR"/>
</dbReference>
<dbReference type="Pfam" id="PF18995">
    <property type="entry name" value="PRT6_C"/>
    <property type="match status" value="1"/>
</dbReference>
<dbReference type="GO" id="GO:0061630">
    <property type="term" value="F:ubiquitin protein ligase activity"/>
    <property type="evidence" value="ECO:0007669"/>
    <property type="project" value="UniProtKB-UniRule"/>
</dbReference>
<evidence type="ECO:0000256" key="3">
    <source>
        <dbReference type="ARBA" id="ARBA00022679"/>
    </source>
</evidence>
<dbReference type="InterPro" id="IPR003769">
    <property type="entry name" value="ClpS_core"/>
</dbReference>
<dbReference type="Pfam" id="PF02617">
    <property type="entry name" value="ClpS"/>
    <property type="match status" value="1"/>
</dbReference>
<dbReference type="Gene3D" id="2.10.110.30">
    <property type="match status" value="1"/>
</dbReference>
<dbReference type="SUPFAM" id="SSF54736">
    <property type="entry name" value="ClpS-like"/>
    <property type="match status" value="1"/>
</dbReference>
<dbReference type="FunFam" id="3.30.1390.10:FF:000003">
    <property type="entry name" value="E3 ubiquitin-protein ligase UBR2 isoform X1"/>
    <property type="match status" value="1"/>
</dbReference>
<dbReference type="Pfam" id="PF22960">
    <property type="entry name" value="WHD_UBR1"/>
    <property type="match status" value="1"/>
</dbReference>
<comment type="pathway">
    <text evidence="2 10">Protein modification; protein ubiquitination.</text>
</comment>
<dbReference type="PANTHER" id="PTHR21497">
    <property type="entry name" value="UBIQUITIN LIGASE E3 ALPHA-RELATED"/>
    <property type="match status" value="1"/>
</dbReference>
<comment type="similarity">
    <text evidence="8 10">Belongs to the E3 ubiquitin-protein ligase UBR1-like family.</text>
</comment>
<dbReference type="Gene3D" id="1.10.10.2670">
    <property type="entry name" value="E3 ubiquitin-protein ligase"/>
    <property type="match status" value="1"/>
</dbReference>
<dbReference type="PANTHER" id="PTHR21497:SF24">
    <property type="entry name" value="E3 UBIQUITIN-PROTEIN LIGASE UBR1"/>
    <property type="match status" value="1"/>
</dbReference>
<organism evidence="13 14">
    <name type="scientific">Mizuhopecten yessoensis</name>
    <name type="common">Japanese scallop</name>
    <name type="synonym">Patinopecten yessoensis</name>
    <dbReference type="NCBI Taxonomy" id="6573"/>
    <lineage>
        <taxon>Eukaryota</taxon>
        <taxon>Metazoa</taxon>
        <taxon>Spiralia</taxon>
        <taxon>Lophotrochozoa</taxon>
        <taxon>Mollusca</taxon>
        <taxon>Bivalvia</taxon>
        <taxon>Autobranchia</taxon>
        <taxon>Pteriomorphia</taxon>
        <taxon>Pectinida</taxon>
        <taxon>Pectinoidea</taxon>
        <taxon>Pectinidae</taxon>
        <taxon>Mizuhopecten</taxon>
    </lineage>
</organism>
<evidence type="ECO:0000256" key="10">
    <source>
        <dbReference type="RuleBase" id="RU366018"/>
    </source>
</evidence>
<evidence type="ECO:0000256" key="4">
    <source>
        <dbReference type="ARBA" id="ARBA00022723"/>
    </source>
</evidence>
<dbReference type="GO" id="GO:0005737">
    <property type="term" value="C:cytoplasm"/>
    <property type="evidence" value="ECO:0007669"/>
    <property type="project" value="TreeGrafter"/>
</dbReference>
<keyword evidence="4 10" id="KW-0479">Metal-binding</keyword>
<keyword evidence="3 10" id="KW-0808">Transferase</keyword>
<evidence type="ECO:0000256" key="9">
    <source>
        <dbReference type="PROSITE-ProRule" id="PRU00508"/>
    </source>
</evidence>
<protein>
    <recommendedName>
        <fullName evidence="10">E3 ubiquitin-protein ligase</fullName>
        <ecNumber evidence="10">2.3.2.27</ecNumber>
    </recommendedName>
</protein>
<dbReference type="SUPFAM" id="SSF46785">
    <property type="entry name" value="Winged helix' DNA-binding domain"/>
    <property type="match status" value="1"/>
</dbReference>
<dbReference type="PROSITE" id="PS51157">
    <property type="entry name" value="ZF_UBR"/>
    <property type="match status" value="1"/>
</dbReference>
<dbReference type="InterPro" id="IPR036390">
    <property type="entry name" value="WH_DNA-bd_sf"/>
</dbReference>
<keyword evidence="5 10" id="KW-0863">Zinc-finger</keyword>